<evidence type="ECO:0000313" key="2">
    <source>
        <dbReference type="EMBL" id="HIH21871.1"/>
    </source>
</evidence>
<dbReference type="EMBL" id="DUFJ01000110">
    <property type="protein sequence ID" value="HIH33591.1"/>
    <property type="molecule type" value="Genomic_DNA"/>
</dbReference>
<sequence>MPSGLPSMMQRRKQRPGIGQQLRHVSGELSKLGKAAGIAGERRRSQRVAAEEEHFRFNEKDPEMVFESLQYGLESGSKPMIQKALLCVVRWKDKGKALEFFENFLESENPNMHSVGMQLYAEYLRFGGIELGGRFARIDANFAEFYRQHGR</sequence>
<gene>
    <name evidence="2" type="ORF">HA222_04415</name>
    <name evidence="3" type="ORF">HA227_05075</name>
    <name evidence="4" type="ORF">J4478_04770</name>
</gene>
<reference evidence="5 6" key="1">
    <citation type="journal article" date="2020" name="bioRxiv">
        <title>A rank-normalized archaeal taxonomy based on genome phylogeny resolves widespread incomplete and uneven classifications.</title>
        <authorList>
            <person name="Rinke C."/>
            <person name="Chuvochina M."/>
            <person name="Mussig A.J."/>
            <person name="Chaumeil P.-A."/>
            <person name="Waite D.W."/>
            <person name="Whitman W.B."/>
            <person name="Parks D.H."/>
            <person name="Hugenholtz P."/>
        </authorList>
    </citation>
    <scope>NUCLEOTIDE SEQUENCE [LARGE SCALE GENOMIC DNA]</scope>
</reference>
<comment type="caution">
    <text evidence="3">The sequence shown here is derived from an EMBL/GenBank/DDBJ whole genome shotgun (WGS) entry which is preliminary data.</text>
</comment>
<evidence type="ECO:0000313" key="3">
    <source>
        <dbReference type="EMBL" id="HIH33591.1"/>
    </source>
</evidence>
<dbReference type="EMBL" id="JAGVWB010000032">
    <property type="protein sequence ID" value="MBS3058682.1"/>
    <property type="molecule type" value="Genomic_DNA"/>
</dbReference>
<feature type="region of interest" description="Disordered" evidence="1">
    <location>
        <begin position="1"/>
        <end position="20"/>
    </location>
</feature>
<reference evidence="4" key="2">
    <citation type="submission" date="2021-03" db="EMBL/GenBank/DDBJ databases">
        <authorList>
            <person name="Jaffe A."/>
        </authorList>
    </citation>
    <scope>NUCLEOTIDE SEQUENCE</scope>
    <source>
        <strain evidence="4">RIFCSPLOWO2_01_FULL_43_13</strain>
    </source>
</reference>
<dbReference type="EMBL" id="DUFW01000078">
    <property type="protein sequence ID" value="HIH21871.1"/>
    <property type="molecule type" value="Genomic_DNA"/>
</dbReference>
<dbReference type="Proteomes" id="UP000527315">
    <property type="component" value="Unassembled WGS sequence"/>
</dbReference>
<proteinExistence type="predicted"/>
<accession>A0A7J4KUB0</accession>
<organism evidence="3 5">
    <name type="scientific">Candidatus Iainarchaeum sp</name>
    <dbReference type="NCBI Taxonomy" id="3101447"/>
    <lineage>
        <taxon>Archaea</taxon>
        <taxon>Candidatus Iainarchaeota</taxon>
        <taxon>Candidatus Iainarchaeia</taxon>
        <taxon>Candidatus Iainarchaeales</taxon>
        <taxon>Candidatus Iainarchaeaceae</taxon>
        <taxon>Candidatus Iainarchaeum</taxon>
    </lineage>
</organism>
<evidence type="ECO:0000313" key="6">
    <source>
        <dbReference type="Proteomes" id="UP000590964"/>
    </source>
</evidence>
<dbReference type="Proteomes" id="UP000590964">
    <property type="component" value="Unassembled WGS sequence"/>
</dbReference>
<dbReference type="Proteomes" id="UP000680185">
    <property type="component" value="Unassembled WGS sequence"/>
</dbReference>
<evidence type="ECO:0000313" key="4">
    <source>
        <dbReference type="EMBL" id="MBS3058682.1"/>
    </source>
</evidence>
<reference evidence="4" key="3">
    <citation type="submission" date="2021-05" db="EMBL/GenBank/DDBJ databases">
        <title>Protein family content uncovers lineage relationships and bacterial pathway maintenance mechanisms in DPANN archaea.</title>
        <authorList>
            <person name="Castelle C.J."/>
            <person name="Meheust R."/>
            <person name="Jaffe A.L."/>
            <person name="Seitz K."/>
            <person name="Gong X."/>
            <person name="Baker B.J."/>
            <person name="Banfield J.F."/>
        </authorList>
    </citation>
    <scope>NUCLEOTIDE SEQUENCE</scope>
    <source>
        <strain evidence="4">RIFCSPLOWO2_01_FULL_43_13</strain>
    </source>
</reference>
<dbReference type="AlphaFoldDB" id="A0A7J4KUB0"/>
<evidence type="ECO:0000313" key="5">
    <source>
        <dbReference type="Proteomes" id="UP000527315"/>
    </source>
</evidence>
<name>A0A7J4KUB0_9ARCH</name>
<protein>
    <submittedName>
        <fullName evidence="3">Uncharacterized protein</fullName>
    </submittedName>
</protein>
<evidence type="ECO:0000256" key="1">
    <source>
        <dbReference type="SAM" id="MobiDB-lite"/>
    </source>
</evidence>